<dbReference type="AlphaFoldDB" id="A0A1X0TRD7"/>
<dbReference type="EMBL" id="CP022046">
    <property type="protein sequence ID" value="ASE33089.1"/>
    <property type="molecule type" value="Genomic_DNA"/>
</dbReference>
<dbReference type="InterPro" id="IPR005538">
    <property type="entry name" value="LrgA/CidA"/>
</dbReference>
<dbReference type="Proteomes" id="UP000640299">
    <property type="component" value="Chromosome"/>
</dbReference>
<evidence type="ECO:0000256" key="3">
    <source>
        <dbReference type="ARBA" id="ARBA00022692"/>
    </source>
</evidence>
<protein>
    <submittedName>
        <fullName evidence="8">CidA/LrgA family protein</fullName>
    </submittedName>
</protein>
<evidence type="ECO:0000313" key="8">
    <source>
        <dbReference type="EMBL" id="ASE33089.1"/>
    </source>
</evidence>
<dbReference type="PANTHER" id="PTHR33931">
    <property type="entry name" value="HOLIN-LIKE PROTEIN CIDA-RELATED"/>
    <property type="match status" value="1"/>
</dbReference>
<proteinExistence type="predicted"/>
<comment type="subcellular location">
    <subcellularLocation>
        <location evidence="1">Cell membrane</location>
        <topology evidence="1">Multi-pass membrane protein</topology>
    </subcellularLocation>
</comment>
<keyword evidence="3 7" id="KW-0812">Transmembrane</keyword>
<dbReference type="GO" id="GO:0005886">
    <property type="term" value="C:plasma membrane"/>
    <property type="evidence" value="ECO:0007669"/>
    <property type="project" value="UniProtKB-SubCell"/>
</dbReference>
<dbReference type="EMBL" id="CP069389">
    <property type="protein sequence ID" value="QRN91502.1"/>
    <property type="molecule type" value="Genomic_DNA"/>
</dbReference>
<dbReference type="Proteomes" id="UP000197058">
    <property type="component" value="Chromosome"/>
</dbReference>
<reference evidence="10" key="1">
    <citation type="submission" date="2017-06" db="EMBL/GenBank/DDBJ databases">
        <title>FDA dAtabase for Regulatory Grade micrObial Sequences (FDA-ARGOS): Supporting development and validation of Infectious Disease Dx tests.</title>
        <authorList>
            <person name="Goldberg B."/>
            <person name="Campos J."/>
            <person name="Tallon L."/>
            <person name="Sadzewicz L."/>
            <person name="Sengamalay N."/>
            <person name="Ott S."/>
            <person name="Godinez A."/>
            <person name="Nagaraj S."/>
            <person name="Vavikolanu K."/>
            <person name="Nadendla S."/>
            <person name="George J."/>
            <person name="Geyer C."/>
            <person name="Sichtig H."/>
        </authorList>
    </citation>
    <scope>NUCLEOTIDE SEQUENCE [LARGE SCALE GENOMIC DNA]</scope>
    <source>
        <strain evidence="10">FDAARGOS_285</strain>
    </source>
</reference>
<gene>
    <name evidence="8" type="ORF">CEP64_00295</name>
    <name evidence="9" type="ORF">JRU67_01360</name>
</gene>
<feature type="transmembrane region" description="Helical" evidence="7">
    <location>
        <begin position="28"/>
        <end position="52"/>
    </location>
</feature>
<evidence type="ECO:0000256" key="4">
    <source>
        <dbReference type="ARBA" id="ARBA00022852"/>
    </source>
</evidence>
<keyword evidence="2" id="KW-1003">Cell membrane</keyword>
<feature type="transmembrane region" description="Helical" evidence="7">
    <location>
        <begin position="89"/>
        <end position="111"/>
    </location>
</feature>
<dbReference type="RefSeq" id="WP_048540515.1">
    <property type="nucleotide sequence ID" value="NZ_CAJVGN010000001.1"/>
</dbReference>
<dbReference type="PANTHER" id="PTHR33931:SF2">
    <property type="entry name" value="HOLIN-LIKE PROTEIN CIDA"/>
    <property type="match status" value="1"/>
</dbReference>
<accession>A0A1X0TRD7</accession>
<feature type="transmembrane region" description="Helical" evidence="7">
    <location>
        <begin position="64"/>
        <end position="83"/>
    </location>
</feature>
<organism evidence="8 10">
    <name type="scientific">Mammaliicoccus sciuri</name>
    <name type="common">Staphylococcus sciuri</name>
    <dbReference type="NCBI Taxonomy" id="1296"/>
    <lineage>
        <taxon>Bacteria</taxon>
        <taxon>Bacillati</taxon>
        <taxon>Bacillota</taxon>
        <taxon>Bacilli</taxon>
        <taxon>Bacillales</taxon>
        <taxon>Staphylococcaceae</taxon>
        <taxon>Mammaliicoccus</taxon>
    </lineage>
</organism>
<evidence type="ECO:0000256" key="7">
    <source>
        <dbReference type="SAM" id="Phobius"/>
    </source>
</evidence>
<name>A0A1X0TRD7_MAMSC</name>
<dbReference type="Pfam" id="PF03788">
    <property type="entry name" value="LrgA"/>
    <property type="match status" value="1"/>
</dbReference>
<keyword evidence="5 7" id="KW-1133">Transmembrane helix</keyword>
<reference evidence="9" key="3">
    <citation type="submission" date="2021-02" db="EMBL/GenBank/DDBJ databases">
        <title>cfr and optrA-positive Staphylococcus spp.</title>
        <authorList>
            <person name="Chen L."/>
        </authorList>
    </citation>
    <scope>NUCLEOTIDE SEQUENCE</scope>
    <source>
        <strain evidence="9">GDQ20D70P</strain>
    </source>
</reference>
<keyword evidence="4" id="KW-0204">Cytolysis</keyword>
<keyword evidence="6 7" id="KW-0472">Membrane</keyword>
<dbReference type="GO" id="GO:0031640">
    <property type="term" value="P:killing of cells of another organism"/>
    <property type="evidence" value="ECO:0007669"/>
    <property type="project" value="UniProtKB-KW"/>
</dbReference>
<evidence type="ECO:0000256" key="1">
    <source>
        <dbReference type="ARBA" id="ARBA00004651"/>
    </source>
</evidence>
<evidence type="ECO:0000313" key="9">
    <source>
        <dbReference type="EMBL" id="QRN91502.1"/>
    </source>
</evidence>
<sequence length="127" mass="14059">MIKLFIKILFQVSLIYMITQIGKWLQEILHIPIAGSIVGLALLFLLLLTGILPERWIEVGANKLINVMILFFVPSIVGIMDIADQIGPGYIIMVVLLIVSTSLVALSSGYVCEKFLNINKTDKENAS</sequence>
<dbReference type="eggNOG" id="COG1380">
    <property type="taxonomic scope" value="Bacteria"/>
</dbReference>
<reference evidence="8" key="2">
    <citation type="submission" date="2017-12" db="EMBL/GenBank/DDBJ databases">
        <title>FDA dAtabase for Regulatory Grade micrObial Sequences (FDA-ARGOS): Supporting development and validation of Infectious Disease Dx tests.</title>
        <authorList>
            <person name="Campos J."/>
            <person name="Goldberg B."/>
            <person name="Tallon L."/>
            <person name="Sadzewicz L."/>
            <person name="Sengamalay N."/>
            <person name="Ott S."/>
            <person name="Godinez A."/>
            <person name="Nagaraj S."/>
            <person name="Vavikolanu K."/>
            <person name="Vyas G."/>
            <person name="Nadendla S."/>
            <person name="Aluvathingal J."/>
            <person name="Geyer C."/>
            <person name="Nandy P."/>
            <person name="Hobson J."/>
            <person name="Sichtig H."/>
        </authorList>
    </citation>
    <scope>NUCLEOTIDE SEQUENCE</scope>
    <source>
        <strain evidence="8">FDAARGOS_285</strain>
    </source>
</reference>
<evidence type="ECO:0000256" key="6">
    <source>
        <dbReference type="ARBA" id="ARBA00023136"/>
    </source>
</evidence>
<dbReference type="GeneID" id="48591676"/>
<evidence type="ECO:0000256" key="5">
    <source>
        <dbReference type="ARBA" id="ARBA00022989"/>
    </source>
</evidence>
<dbReference type="KEGG" id="sscu:CEP64_00295"/>
<evidence type="ECO:0000256" key="2">
    <source>
        <dbReference type="ARBA" id="ARBA00022475"/>
    </source>
</evidence>
<evidence type="ECO:0000313" key="10">
    <source>
        <dbReference type="Proteomes" id="UP000197058"/>
    </source>
</evidence>